<evidence type="ECO:0000256" key="11">
    <source>
        <dbReference type="ARBA" id="ARBA00038905"/>
    </source>
</evidence>
<evidence type="ECO:0000256" key="5">
    <source>
        <dbReference type="ARBA" id="ARBA00022723"/>
    </source>
</evidence>
<dbReference type="PROSITE" id="PS51462">
    <property type="entry name" value="NUDIX"/>
    <property type="match status" value="1"/>
</dbReference>
<dbReference type="GO" id="GO:0044716">
    <property type="term" value="F:8-oxo-GDP phosphatase activity"/>
    <property type="evidence" value="ECO:0007669"/>
    <property type="project" value="TreeGrafter"/>
</dbReference>
<dbReference type="AlphaFoldDB" id="A0A2X0UE24"/>
<evidence type="ECO:0000313" key="14">
    <source>
        <dbReference type="EMBL" id="SPT55398.1"/>
    </source>
</evidence>
<evidence type="ECO:0000256" key="6">
    <source>
        <dbReference type="ARBA" id="ARBA00022763"/>
    </source>
</evidence>
<dbReference type="InterPro" id="IPR000086">
    <property type="entry name" value="NUDIX_hydrolase_dom"/>
</dbReference>
<dbReference type="SUPFAM" id="SSF55811">
    <property type="entry name" value="Nudix"/>
    <property type="match status" value="1"/>
</dbReference>
<dbReference type="GO" id="GO:0006281">
    <property type="term" value="P:DNA repair"/>
    <property type="evidence" value="ECO:0007669"/>
    <property type="project" value="UniProtKB-KW"/>
</dbReference>
<comment type="similarity">
    <text evidence="2 12">Belongs to the Nudix hydrolase family.</text>
</comment>
<dbReference type="EC" id="3.6.1.55" evidence="11"/>
<dbReference type="InterPro" id="IPR020476">
    <property type="entry name" value="Nudix_hydrolase"/>
</dbReference>
<keyword evidence="3" id="KW-0515">Mutator protein</keyword>
<dbReference type="EMBL" id="UAPR01000002">
    <property type="protein sequence ID" value="SPT55398.1"/>
    <property type="molecule type" value="Genomic_DNA"/>
</dbReference>
<dbReference type="InterPro" id="IPR015797">
    <property type="entry name" value="NUDIX_hydrolase-like_dom_sf"/>
</dbReference>
<keyword evidence="4" id="KW-0235">DNA replication</keyword>
<gene>
    <name evidence="14" type="ORF">NCTC9935_00900</name>
</gene>
<keyword evidence="9" id="KW-0234">DNA repair</keyword>
<evidence type="ECO:0000256" key="3">
    <source>
        <dbReference type="ARBA" id="ARBA00022457"/>
    </source>
</evidence>
<dbReference type="GO" id="GO:0035539">
    <property type="term" value="F:8-oxo-7,8-dihydrodeoxyguanosine triphosphate pyrophosphatase activity"/>
    <property type="evidence" value="ECO:0007669"/>
    <property type="project" value="UniProtKB-EC"/>
</dbReference>
<dbReference type="InterPro" id="IPR020084">
    <property type="entry name" value="NUDIX_hydrolase_CS"/>
</dbReference>
<evidence type="ECO:0000256" key="7">
    <source>
        <dbReference type="ARBA" id="ARBA00022801"/>
    </source>
</evidence>
<keyword evidence="15" id="KW-1185">Reference proteome</keyword>
<keyword evidence="8" id="KW-0460">Magnesium</keyword>
<keyword evidence="6" id="KW-0227">DNA damage</keyword>
<evidence type="ECO:0000256" key="2">
    <source>
        <dbReference type="ARBA" id="ARBA00005582"/>
    </source>
</evidence>
<protein>
    <recommendedName>
        <fullName evidence="11">8-oxo-dGTP diphosphatase</fullName>
        <ecNumber evidence="11">3.6.1.55</ecNumber>
    </recommendedName>
</protein>
<dbReference type="GO" id="GO:0006260">
    <property type="term" value="P:DNA replication"/>
    <property type="evidence" value="ECO:0007669"/>
    <property type="project" value="UniProtKB-KW"/>
</dbReference>
<dbReference type="Gene3D" id="3.90.79.10">
    <property type="entry name" value="Nucleoside Triphosphate Pyrophosphohydrolase"/>
    <property type="match status" value="1"/>
</dbReference>
<dbReference type="PROSITE" id="PS00893">
    <property type="entry name" value="NUDIX_BOX"/>
    <property type="match status" value="1"/>
</dbReference>
<proteinExistence type="inferred from homology"/>
<dbReference type="GO" id="GO:0044715">
    <property type="term" value="F:8-oxo-dGDP phosphatase activity"/>
    <property type="evidence" value="ECO:0007669"/>
    <property type="project" value="TreeGrafter"/>
</dbReference>
<evidence type="ECO:0000256" key="8">
    <source>
        <dbReference type="ARBA" id="ARBA00022842"/>
    </source>
</evidence>
<name>A0A2X0UE24_9ACTO</name>
<evidence type="ECO:0000256" key="10">
    <source>
        <dbReference type="ARBA" id="ARBA00035861"/>
    </source>
</evidence>
<dbReference type="CDD" id="cd03425">
    <property type="entry name" value="NUDIX_MutT_NudA_like"/>
    <property type="match status" value="1"/>
</dbReference>
<evidence type="ECO:0000313" key="15">
    <source>
        <dbReference type="Proteomes" id="UP000250192"/>
    </source>
</evidence>
<dbReference type="GO" id="GO:0008413">
    <property type="term" value="F:8-oxo-7,8-dihydroguanosine triphosphate pyrophosphatase activity"/>
    <property type="evidence" value="ECO:0007669"/>
    <property type="project" value="TreeGrafter"/>
</dbReference>
<evidence type="ECO:0000256" key="4">
    <source>
        <dbReference type="ARBA" id="ARBA00022705"/>
    </source>
</evidence>
<accession>A0A2X0UE24</accession>
<keyword evidence="7 12" id="KW-0378">Hydrolase</keyword>
<evidence type="ECO:0000256" key="12">
    <source>
        <dbReference type="RuleBase" id="RU003476"/>
    </source>
</evidence>
<dbReference type="PRINTS" id="PR00502">
    <property type="entry name" value="NUDIXFAMILY"/>
</dbReference>
<reference evidence="14 15" key="1">
    <citation type="submission" date="2018-06" db="EMBL/GenBank/DDBJ databases">
        <authorList>
            <consortium name="Pathogen Informatics"/>
            <person name="Doyle S."/>
        </authorList>
    </citation>
    <scope>NUCLEOTIDE SEQUENCE [LARGE SCALE GENOMIC DNA]</scope>
    <source>
        <strain evidence="14 15">NCTC9935</strain>
    </source>
</reference>
<evidence type="ECO:0000256" key="9">
    <source>
        <dbReference type="ARBA" id="ARBA00023204"/>
    </source>
</evidence>
<dbReference type="Pfam" id="PF00293">
    <property type="entry name" value="NUDIX"/>
    <property type="match status" value="1"/>
</dbReference>
<evidence type="ECO:0000256" key="1">
    <source>
        <dbReference type="ARBA" id="ARBA00001946"/>
    </source>
</evidence>
<sequence>MMGAFNAQLASPSLRRRLRSLRRRLRSLRSVLPQARYTGVAQLIGVPMPRPVVAAAIVDSLSAPTMLLACSRAYPEELRGQFELPGGKVEEGEDPEAALEREIVEELGTHLIIGERVCPEGGQWWPILGGRVMGVWLAEVAPGSRAPSAGVDHLEARWVPLADLGDLPWIVADLPIVEAVVARCVR</sequence>
<feature type="domain" description="Nudix hydrolase" evidence="13">
    <location>
        <begin position="48"/>
        <end position="184"/>
    </location>
</feature>
<organism evidence="14 15">
    <name type="scientific">Schaalia odontolytica</name>
    <dbReference type="NCBI Taxonomy" id="1660"/>
    <lineage>
        <taxon>Bacteria</taxon>
        <taxon>Bacillati</taxon>
        <taxon>Actinomycetota</taxon>
        <taxon>Actinomycetes</taxon>
        <taxon>Actinomycetales</taxon>
        <taxon>Actinomycetaceae</taxon>
        <taxon>Schaalia</taxon>
    </lineage>
</organism>
<comment type="cofactor">
    <cofactor evidence="1">
        <name>Mg(2+)</name>
        <dbReference type="ChEBI" id="CHEBI:18420"/>
    </cofactor>
</comment>
<evidence type="ECO:0000259" key="13">
    <source>
        <dbReference type="PROSITE" id="PS51462"/>
    </source>
</evidence>
<dbReference type="PANTHER" id="PTHR47707:SF1">
    <property type="entry name" value="NUDIX HYDROLASE FAMILY PROTEIN"/>
    <property type="match status" value="1"/>
</dbReference>
<dbReference type="Proteomes" id="UP000250192">
    <property type="component" value="Unassembled WGS sequence"/>
</dbReference>
<comment type="catalytic activity">
    <reaction evidence="10">
        <text>8-oxo-dGTP + H2O = 8-oxo-dGMP + diphosphate + H(+)</text>
        <dbReference type="Rhea" id="RHEA:31575"/>
        <dbReference type="ChEBI" id="CHEBI:15377"/>
        <dbReference type="ChEBI" id="CHEBI:15378"/>
        <dbReference type="ChEBI" id="CHEBI:33019"/>
        <dbReference type="ChEBI" id="CHEBI:63224"/>
        <dbReference type="ChEBI" id="CHEBI:77896"/>
        <dbReference type="EC" id="3.6.1.55"/>
    </reaction>
</comment>
<dbReference type="InterPro" id="IPR047127">
    <property type="entry name" value="MutT-like"/>
</dbReference>
<dbReference type="GO" id="GO:0046872">
    <property type="term" value="F:metal ion binding"/>
    <property type="evidence" value="ECO:0007669"/>
    <property type="project" value="UniProtKB-KW"/>
</dbReference>
<keyword evidence="5" id="KW-0479">Metal-binding</keyword>
<dbReference type="PANTHER" id="PTHR47707">
    <property type="entry name" value="8-OXO-DGTP DIPHOSPHATASE"/>
    <property type="match status" value="1"/>
</dbReference>